<dbReference type="AlphaFoldDB" id="A0A4Q7ME88"/>
<gene>
    <name evidence="1" type="ORF">EV187_1511</name>
</gene>
<keyword evidence="1" id="KW-0808">Transferase</keyword>
<dbReference type="Pfam" id="PF04464">
    <property type="entry name" value="Glyphos_transf"/>
    <property type="match status" value="1"/>
</dbReference>
<dbReference type="GO" id="GO:0047355">
    <property type="term" value="F:CDP-glycerol glycerophosphotransferase activity"/>
    <property type="evidence" value="ECO:0007669"/>
    <property type="project" value="InterPro"/>
</dbReference>
<dbReference type="Gene3D" id="3.40.50.12580">
    <property type="match status" value="1"/>
</dbReference>
<evidence type="ECO:0000313" key="1">
    <source>
        <dbReference type="EMBL" id="RZS65807.1"/>
    </source>
</evidence>
<dbReference type="Proteomes" id="UP000293289">
    <property type="component" value="Unassembled WGS sequence"/>
</dbReference>
<sequence>MRRDAQRAVKLARDIMWSRRAQRELLRKLADRPPFEPHRFRVGVYFADGRVNLYQLRQWYRPLAELATRHPVLILSRASGSALELLDESPLPVAYVRRVADLEQVIQEQDLHVVFYVNQNAKNFQMMRYGRRWHVFINHGESDKMYMTTNQFKAYDYALIAGDAARARLEKVLWDYDFDKRAIPIGRPQADHYLDGSPLPYTPDDREVVLYAPTWEGDRGAAAYGSIASHGVALVRGLLATGRHRLIYRPHPRSGVVDRLYGAANREIIAAIAAANAADPMARHVYDDGPSLGWQLAAADVAIVDISAMVYDRLAAGKPLLITRPANPEAEIDTGGYLQACEWLDASDAATMVERVDEVAHDAAALARLGVWVERYFGDTTPGVTTARFHAAVDHLMAEWERFAVLHAGDGDIDEFEEEDEDEAETLGA</sequence>
<evidence type="ECO:0000313" key="2">
    <source>
        <dbReference type="Proteomes" id="UP000293289"/>
    </source>
</evidence>
<keyword evidence="2" id="KW-1185">Reference proteome</keyword>
<dbReference type="GO" id="GO:0016020">
    <property type="term" value="C:membrane"/>
    <property type="evidence" value="ECO:0007669"/>
    <property type="project" value="InterPro"/>
</dbReference>
<organism evidence="1 2">
    <name type="scientific">Agromyces ramosus</name>
    <dbReference type="NCBI Taxonomy" id="33879"/>
    <lineage>
        <taxon>Bacteria</taxon>
        <taxon>Bacillati</taxon>
        <taxon>Actinomycetota</taxon>
        <taxon>Actinomycetes</taxon>
        <taxon>Micrococcales</taxon>
        <taxon>Microbacteriaceae</taxon>
        <taxon>Agromyces</taxon>
    </lineage>
</organism>
<protein>
    <submittedName>
        <fullName evidence="1">CDP-glycerol:poly(Glycerophosphate) glycerophosphotransferase</fullName>
    </submittedName>
</protein>
<dbReference type="InterPro" id="IPR043148">
    <property type="entry name" value="TagF_C"/>
</dbReference>
<name>A0A4Q7ME88_9MICO</name>
<proteinExistence type="predicted"/>
<dbReference type="InterPro" id="IPR007554">
    <property type="entry name" value="Glycerophosphate_synth"/>
</dbReference>
<comment type="caution">
    <text evidence="1">The sequence shown here is derived from an EMBL/GenBank/DDBJ whole genome shotgun (WGS) entry which is preliminary data.</text>
</comment>
<accession>A0A4Q7ME88</accession>
<dbReference type="SUPFAM" id="SSF53756">
    <property type="entry name" value="UDP-Glycosyltransferase/glycogen phosphorylase"/>
    <property type="match status" value="1"/>
</dbReference>
<dbReference type="EMBL" id="SGWY01000002">
    <property type="protein sequence ID" value="RZS65807.1"/>
    <property type="molecule type" value="Genomic_DNA"/>
</dbReference>
<reference evidence="1 2" key="1">
    <citation type="submission" date="2019-02" db="EMBL/GenBank/DDBJ databases">
        <title>Genomic Encyclopedia of Type Strains, Phase IV (KMG-IV): sequencing the most valuable type-strain genomes for metagenomic binning, comparative biology and taxonomic classification.</title>
        <authorList>
            <person name="Goeker M."/>
        </authorList>
    </citation>
    <scope>NUCLEOTIDE SEQUENCE [LARGE SCALE GENOMIC DNA]</scope>
    <source>
        <strain evidence="1 2">DSM 43045</strain>
    </source>
</reference>